<dbReference type="GO" id="GO:0005737">
    <property type="term" value="C:cytoplasm"/>
    <property type="evidence" value="ECO:0007669"/>
    <property type="project" value="TreeGrafter"/>
</dbReference>
<protein>
    <submittedName>
        <fullName evidence="1">Uncharacterized protein</fullName>
    </submittedName>
</protein>
<dbReference type="EMBL" id="JBBHLL010000235">
    <property type="protein sequence ID" value="KAK7808599.1"/>
    <property type="molecule type" value="Genomic_DNA"/>
</dbReference>
<dbReference type="InterPro" id="IPR032675">
    <property type="entry name" value="LRR_dom_sf"/>
</dbReference>
<comment type="caution">
    <text evidence="1">The sequence shown here is derived from an EMBL/GenBank/DDBJ whole genome shotgun (WGS) entry which is preliminary data.</text>
</comment>
<reference evidence="1 2" key="1">
    <citation type="journal article" date="2023" name="bioRxiv">
        <title>Conserved and derived expression patterns and positive selection on dental genes reveal complex evolutionary context of ever-growing rodent molars.</title>
        <authorList>
            <person name="Calamari Z.T."/>
            <person name="Song A."/>
            <person name="Cohen E."/>
            <person name="Akter M."/>
            <person name="Roy R.D."/>
            <person name="Hallikas O."/>
            <person name="Christensen M.M."/>
            <person name="Li P."/>
            <person name="Marangoni P."/>
            <person name="Jernvall J."/>
            <person name="Klein O.D."/>
        </authorList>
    </citation>
    <scope>NUCLEOTIDE SEQUENCE [LARGE SCALE GENOMIC DNA]</scope>
    <source>
        <strain evidence="1">V071</strain>
    </source>
</reference>
<feature type="non-terminal residue" evidence="1">
    <location>
        <position position="244"/>
    </location>
</feature>
<accession>A0AAW0I2Q1</accession>
<dbReference type="PANTHER" id="PTHR45690:SF6">
    <property type="entry name" value="NACHT, LRR AND PYD DOMAINS-CONTAINING PROTEIN 4"/>
    <property type="match status" value="1"/>
</dbReference>
<proteinExistence type="predicted"/>
<dbReference type="PANTHER" id="PTHR45690">
    <property type="entry name" value="NACHT, LRR AND PYD DOMAINS-CONTAINING PROTEIN 12"/>
    <property type="match status" value="1"/>
</dbReference>
<dbReference type="InterPro" id="IPR050637">
    <property type="entry name" value="NLRP_innate_immun_reg"/>
</dbReference>
<evidence type="ECO:0000313" key="2">
    <source>
        <dbReference type="Proteomes" id="UP001488838"/>
    </source>
</evidence>
<dbReference type="SUPFAM" id="SSF52047">
    <property type="entry name" value="RNI-like"/>
    <property type="match status" value="1"/>
</dbReference>
<evidence type="ECO:0000313" key="1">
    <source>
        <dbReference type="EMBL" id="KAK7808599.1"/>
    </source>
</evidence>
<dbReference type="AlphaFoldDB" id="A0AAW0I2Q1"/>
<dbReference type="Gene3D" id="3.80.10.10">
    <property type="entry name" value="Ribonuclease Inhibitor"/>
    <property type="match status" value="1"/>
</dbReference>
<organism evidence="1 2">
    <name type="scientific">Myodes glareolus</name>
    <name type="common">Bank vole</name>
    <name type="synonym">Clethrionomys glareolus</name>
    <dbReference type="NCBI Taxonomy" id="447135"/>
    <lineage>
        <taxon>Eukaryota</taxon>
        <taxon>Metazoa</taxon>
        <taxon>Chordata</taxon>
        <taxon>Craniata</taxon>
        <taxon>Vertebrata</taxon>
        <taxon>Euteleostomi</taxon>
        <taxon>Mammalia</taxon>
        <taxon>Eutheria</taxon>
        <taxon>Euarchontoglires</taxon>
        <taxon>Glires</taxon>
        <taxon>Rodentia</taxon>
        <taxon>Myomorpha</taxon>
        <taxon>Muroidea</taxon>
        <taxon>Cricetidae</taxon>
        <taxon>Arvicolinae</taxon>
        <taxon>Myodes</taxon>
    </lineage>
</organism>
<keyword evidence="2" id="KW-1185">Reference proteome</keyword>
<dbReference type="GO" id="GO:0050727">
    <property type="term" value="P:regulation of inflammatory response"/>
    <property type="evidence" value="ECO:0007669"/>
    <property type="project" value="TreeGrafter"/>
</dbReference>
<dbReference type="Proteomes" id="UP001488838">
    <property type="component" value="Unassembled WGS sequence"/>
</dbReference>
<sequence length="244" mass="27952">MLFQCKENLEDLFIFGLLYQLEQEKLEAFFGYYLSQEVKENCTPQVLKENNMSFLCDNHMFFESLTQNCKLQHLNLRLTFLSRNNMKLLCNALCQEECNLEKLVAASFPLITVRSLLYLTSSKTLKHLNVSSINLDKGMYSLCKALCHPDCSLKHAVLSKCSLSEQCWDYLSDVLNHYVGGIVSTPLATPKTWLKSSAETKSWEVSRFPTIREKTLVSKLLALENSVSSTEFKTEIQVQSIMMV</sequence>
<gene>
    <name evidence="1" type="ORF">U0070_015959</name>
</gene>
<name>A0AAW0I2Q1_MYOGA</name>